<evidence type="ECO:0000313" key="2">
    <source>
        <dbReference type="Proteomes" id="UP000235220"/>
    </source>
</evidence>
<keyword evidence="2" id="KW-1185">Reference proteome</keyword>
<proteinExistence type="predicted"/>
<gene>
    <name evidence="3 4" type="primary">LOC108994361</name>
</gene>
<feature type="compositionally biased region" description="Polar residues" evidence="1">
    <location>
        <begin position="1"/>
        <end position="11"/>
    </location>
</feature>
<feature type="region of interest" description="Disordered" evidence="1">
    <location>
        <begin position="1"/>
        <end position="46"/>
    </location>
</feature>
<dbReference type="RefSeq" id="XP_018825072.1">
    <property type="nucleotide sequence ID" value="XM_018969527.2"/>
</dbReference>
<evidence type="ECO:0000256" key="1">
    <source>
        <dbReference type="SAM" id="MobiDB-lite"/>
    </source>
</evidence>
<dbReference type="PANTHER" id="PTHR31170">
    <property type="entry name" value="BNAC04G53230D PROTEIN"/>
    <property type="match status" value="1"/>
</dbReference>
<dbReference type="Gramene" id="Jr09_04820_p1">
    <property type="protein sequence ID" value="cds.Jr09_04820_p1"/>
    <property type="gene ID" value="Jr09_04820"/>
</dbReference>
<dbReference type="PANTHER" id="PTHR31170:SF17">
    <property type="match status" value="1"/>
</dbReference>
<sequence>MGATPSSSASNCPPEECSPESNTSRRHDDLMADSNRSKQTSIETEDVEEIASSIQGKLFETSPPPSQHSIFRVPNRLRRHNEKAFVPQVVSIGPFHFENKELKGMEKIKLWYLKCLLNRAPAEETIGLVWLVKFVGNTEQDCRKCYAEEVDVPRNKFIEMMILDGCFILEFLCRYRNDLMAIKGEEDLVPNTSWMPRKILADLLLLENQIPWCVLDCLFNLMPYLKTESCSRLDDLVSSSFSKYGMFPLSARSSSQNHKHLLDCFRNCLVRSCTITRPNCLVPLKRIPIRSVTQLCEKGFRFIAEDGENILNIKHEDYIIKMPAIVIEENTESMFRNLIAYEHCDPSKGHEITSYAALLYCLIKSPTDALHLKERDIIQIGLSNGDIASFLNRLYNDICCHGFLYTDLCERVNRPPPVNSLPTAQWPSGIHAARVRF</sequence>
<dbReference type="InterPro" id="IPR004158">
    <property type="entry name" value="DUF247_pln"/>
</dbReference>
<dbReference type="STRING" id="51240.A0A2I4F098"/>
<accession>A0A2I4F098</accession>
<dbReference type="AlphaFoldDB" id="A0A2I4F098"/>
<dbReference type="Pfam" id="PF03140">
    <property type="entry name" value="DUF247"/>
    <property type="match status" value="1"/>
</dbReference>
<dbReference type="KEGG" id="jre:108994361"/>
<reference evidence="3 4" key="1">
    <citation type="submission" date="2025-04" db="UniProtKB">
        <authorList>
            <consortium name="RefSeq"/>
        </authorList>
    </citation>
    <scope>IDENTIFICATION</scope>
    <source>
        <tissue evidence="3 4">Leaves</tissue>
    </source>
</reference>
<dbReference type="RefSeq" id="XP_018825071.1">
    <property type="nucleotide sequence ID" value="XM_018969526.2"/>
</dbReference>
<dbReference type="OrthoDB" id="1862127at2759"/>
<dbReference type="Proteomes" id="UP000235220">
    <property type="component" value="Chromosome 9"/>
</dbReference>
<dbReference type="GeneID" id="108994361"/>
<evidence type="ECO:0000313" key="4">
    <source>
        <dbReference type="RefSeq" id="XP_018825072.1"/>
    </source>
</evidence>
<protein>
    <submittedName>
        <fullName evidence="3 4">UPF0481 protein At3g47200-like isoform X1</fullName>
    </submittedName>
</protein>
<name>A0A2I4F098_JUGRE</name>
<organism evidence="2 4">
    <name type="scientific">Juglans regia</name>
    <name type="common">English walnut</name>
    <dbReference type="NCBI Taxonomy" id="51240"/>
    <lineage>
        <taxon>Eukaryota</taxon>
        <taxon>Viridiplantae</taxon>
        <taxon>Streptophyta</taxon>
        <taxon>Embryophyta</taxon>
        <taxon>Tracheophyta</taxon>
        <taxon>Spermatophyta</taxon>
        <taxon>Magnoliopsida</taxon>
        <taxon>eudicotyledons</taxon>
        <taxon>Gunneridae</taxon>
        <taxon>Pentapetalae</taxon>
        <taxon>rosids</taxon>
        <taxon>fabids</taxon>
        <taxon>Fagales</taxon>
        <taxon>Juglandaceae</taxon>
        <taxon>Juglans</taxon>
    </lineage>
</organism>
<evidence type="ECO:0000313" key="3">
    <source>
        <dbReference type="RefSeq" id="XP_018825071.1"/>
    </source>
</evidence>